<evidence type="ECO:0000313" key="6">
    <source>
        <dbReference type="Proteomes" id="UP001075354"/>
    </source>
</evidence>
<dbReference type="PROSITE" id="PS50297">
    <property type="entry name" value="ANK_REP_REGION"/>
    <property type="match status" value="2"/>
</dbReference>
<name>A0AAV7X5K0_9NEOP</name>
<dbReference type="GO" id="GO:0071356">
    <property type="term" value="P:cellular response to tumor necrosis factor"/>
    <property type="evidence" value="ECO:0007669"/>
    <property type="project" value="TreeGrafter"/>
</dbReference>
<dbReference type="EMBL" id="JAPTSV010000016">
    <property type="protein sequence ID" value="KAJ1519284.1"/>
    <property type="molecule type" value="Genomic_DNA"/>
</dbReference>
<dbReference type="InterPro" id="IPR036770">
    <property type="entry name" value="Ankyrin_rpt-contain_sf"/>
</dbReference>
<organism evidence="5 6">
    <name type="scientific">Megalurothrips usitatus</name>
    <name type="common">bean blossom thrips</name>
    <dbReference type="NCBI Taxonomy" id="439358"/>
    <lineage>
        <taxon>Eukaryota</taxon>
        <taxon>Metazoa</taxon>
        <taxon>Ecdysozoa</taxon>
        <taxon>Arthropoda</taxon>
        <taxon>Hexapoda</taxon>
        <taxon>Insecta</taxon>
        <taxon>Pterygota</taxon>
        <taxon>Neoptera</taxon>
        <taxon>Paraneoptera</taxon>
        <taxon>Thysanoptera</taxon>
        <taxon>Terebrantia</taxon>
        <taxon>Thripoidea</taxon>
        <taxon>Thripidae</taxon>
        <taxon>Megalurothrips</taxon>
    </lineage>
</organism>
<dbReference type="Gene3D" id="1.25.40.20">
    <property type="entry name" value="Ankyrin repeat-containing domain"/>
    <property type="match status" value="1"/>
</dbReference>
<dbReference type="SUPFAM" id="SSF48403">
    <property type="entry name" value="Ankyrin repeat"/>
    <property type="match status" value="1"/>
</dbReference>
<dbReference type="PROSITE" id="PS50088">
    <property type="entry name" value="ANK_REPEAT"/>
    <property type="match status" value="2"/>
</dbReference>
<feature type="region of interest" description="Disordered" evidence="4">
    <location>
        <begin position="42"/>
        <end position="64"/>
    </location>
</feature>
<keyword evidence="1" id="KW-0677">Repeat</keyword>
<feature type="repeat" description="ANK" evidence="3">
    <location>
        <begin position="168"/>
        <end position="200"/>
    </location>
</feature>
<accession>A0AAV7X5K0</accession>
<dbReference type="GO" id="GO:0005829">
    <property type="term" value="C:cytosol"/>
    <property type="evidence" value="ECO:0007669"/>
    <property type="project" value="TreeGrafter"/>
</dbReference>
<comment type="caution">
    <text evidence="5">The sequence shown here is derived from an EMBL/GenBank/DDBJ whole genome shotgun (WGS) entry which is preliminary data.</text>
</comment>
<proteinExistence type="predicted"/>
<evidence type="ECO:0000256" key="1">
    <source>
        <dbReference type="ARBA" id="ARBA00022737"/>
    </source>
</evidence>
<keyword evidence="6" id="KW-1185">Reference proteome</keyword>
<dbReference type="InterPro" id="IPR002110">
    <property type="entry name" value="Ankyrin_rpt"/>
</dbReference>
<feature type="repeat" description="ANK" evidence="3">
    <location>
        <begin position="201"/>
        <end position="223"/>
    </location>
</feature>
<dbReference type="Pfam" id="PF12796">
    <property type="entry name" value="Ank_2"/>
    <property type="match status" value="1"/>
</dbReference>
<dbReference type="GO" id="GO:0051059">
    <property type="term" value="F:NF-kappaB binding"/>
    <property type="evidence" value="ECO:0007669"/>
    <property type="project" value="TreeGrafter"/>
</dbReference>
<evidence type="ECO:0000256" key="3">
    <source>
        <dbReference type="PROSITE-ProRule" id="PRU00023"/>
    </source>
</evidence>
<keyword evidence="2 3" id="KW-0040">ANK repeat</keyword>
<protein>
    <recommendedName>
        <fullName evidence="7">NF-kappa-B inhibitor cactus-like</fullName>
    </recommendedName>
</protein>
<dbReference type="AlphaFoldDB" id="A0AAV7X5K0"/>
<evidence type="ECO:0000313" key="5">
    <source>
        <dbReference type="EMBL" id="KAJ1519284.1"/>
    </source>
</evidence>
<dbReference type="PANTHER" id="PTHR46680:SF3">
    <property type="entry name" value="NF-KAPPA-B INHIBITOR CACTUS"/>
    <property type="match status" value="1"/>
</dbReference>
<evidence type="ECO:0000256" key="4">
    <source>
        <dbReference type="SAM" id="MobiDB-lite"/>
    </source>
</evidence>
<dbReference type="PANTHER" id="PTHR46680">
    <property type="entry name" value="NF-KAPPA-B INHIBITOR ALPHA"/>
    <property type="match status" value="1"/>
</dbReference>
<sequence>MDHEAAHTKLRDGSDSKCNSVYDSGCIDSGFHSGLLSSDQFDSGDIRPSPCDTEPEIPSKSVHSDSNVYYQQQDSGLDLQLSEQFSSSLNIGSDLNESSSKCDSFAPNVPSVGSTTVSSSEDVTKKYFELLEDGDTYLHMAVIHRLHNVVNALCCMAQPALLDTKNIDRQTALHLAVCTGQPDVARRLVVAGASLAAQDLDGNTPLHLASMFGDVHCLHALLEPCPAAARPAELDKPNYDVCVCVCVGGSLRYAALGLPRLGRADDARGCCRSSGADARCCTWPWSTGGGRTCCSCCWARPCSGAACSWTRRRTRATPPTSWPCATPATRTWPWRAGWPAGAPSRGPSPRTRAARTRTTMTR</sequence>
<reference evidence="5" key="1">
    <citation type="submission" date="2022-12" db="EMBL/GenBank/DDBJ databases">
        <title>Chromosome-level genome assembly of the bean flower thrips Megalurothrips usitatus.</title>
        <authorList>
            <person name="Ma L."/>
            <person name="Liu Q."/>
            <person name="Li H."/>
            <person name="Cai W."/>
        </authorList>
    </citation>
    <scope>NUCLEOTIDE SEQUENCE</scope>
    <source>
        <strain evidence="5">Cailab_2022a</strain>
    </source>
</reference>
<gene>
    <name evidence="5" type="ORF">ONE63_004583</name>
</gene>
<dbReference type="SMART" id="SM00248">
    <property type="entry name" value="ANK"/>
    <property type="match status" value="3"/>
</dbReference>
<evidence type="ECO:0000256" key="2">
    <source>
        <dbReference type="ARBA" id="ARBA00023043"/>
    </source>
</evidence>
<dbReference type="InterPro" id="IPR051070">
    <property type="entry name" value="NF-kappa-B_inhibitor"/>
</dbReference>
<dbReference type="Proteomes" id="UP001075354">
    <property type="component" value="Chromosome 16"/>
</dbReference>
<evidence type="ECO:0008006" key="7">
    <source>
        <dbReference type="Google" id="ProtNLM"/>
    </source>
</evidence>
<feature type="region of interest" description="Disordered" evidence="4">
    <location>
        <begin position="335"/>
        <end position="362"/>
    </location>
</feature>